<dbReference type="GO" id="GO:0030515">
    <property type="term" value="F:snoRNA binding"/>
    <property type="evidence" value="ECO:0007669"/>
    <property type="project" value="InterPro"/>
</dbReference>
<dbReference type="AlphaFoldDB" id="A0A2I0M7E5"/>
<organism evidence="8 9">
    <name type="scientific">Columba livia</name>
    <name type="common">Rock dove</name>
    <dbReference type="NCBI Taxonomy" id="8932"/>
    <lineage>
        <taxon>Eukaryota</taxon>
        <taxon>Metazoa</taxon>
        <taxon>Chordata</taxon>
        <taxon>Craniata</taxon>
        <taxon>Vertebrata</taxon>
        <taxon>Euteleostomi</taxon>
        <taxon>Archelosauria</taxon>
        <taxon>Archosauria</taxon>
        <taxon>Dinosauria</taxon>
        <taxon>Saurischia</taxon>
        <taxon>Theropoda</taxon>
        <taxon>Coelurosauria</taxon>
        <taxon>Aves</taxon>
        <taxon>Neognathae</taxon>
        <taxon>Neoaves</taxon>
        <taxon>Columbimorphae</taxon>
        <taxon>Columbiformes</taxon>
        <taxon>Columbidae</taxon>
        <taxon>Columba</taxon>
    </lineage>
</organism>
<dbReference type="EMBL" id="AKCR02000032">
    <property type="protein sequence ID" value="PKK25604.1"/>
    <property type="molecule type" value="Genomic_DNA"/>
</dbReference>
<dbReference type="Pfam" id="PF24892">
    <property type="entry name" value="UTP6_C"/>
    <property type="match status" value="2"/>
</dbReference>
<comment type="caution">
    <text evidence="8">The sequence shown here is derived from an EMBL/GenBank/DDBJ whole genome shotgun (WGS) entry which is preliminary data.</text>
</comment>
<dbReference type="Proteomes" id="UP000053872">
    <property type="component" value="Unassembled WGS sequence"/>
</dbReference>
<dbReference type="InterPro" id="IPR013949">
    <property type="entry name" value="Utp6"/>
</dbReference>
<dbReference type="STRING" id="8932.A0A2I0M7E5"/>
<feature type="domain" description="U3 small nucleolar RNA-associated protein 6 homolog C-terminal" evidence="7">
    <location>
        <begin position="460"/>
        <end position="516"/>
    </location>
</feature>
<keyword evidence="3" id="KW-0698">rRNA processing</keyword>
<dbReference type="SMART" id="SM00386">
    <property type="entry name" value="HAT"/>
    <property type="match status" value="6"/>
</dbReference>
<dbReference type="InterPro" id="IPR011990">
    <property type="entry name" value="TPR-like_helical_dom_sf"/>
</dbReference>
<dbReference type="Pfam" id="PF08640">
    <property type="entry name" value="U3_assoc_6"/>
    <property type="match status" value="1"/>
</dbReference>
<dbReference type="GO" id="GO:0032040">
    <property type="term" value="C:small-subunit processome"/>
    <property type="evidence" value="ECO:0007669"/>
    <property type="project" value="TreeGrafter"/>
</dbReference>
<dbReference type="InParanoid" id="A0A2I0M7E5"/>
<evidence type="ECO:0008006" key="10">
    <source>
        <dbReference type="Google" id="ProtNLM"/>
    </source>
</evidence>
<comment type="subcellular location">
    <subcellularLocation>
        <location evidence="1">Nucleus</location>
        <location evidence="1">Nucleolus</location>
    </subcellularLocation>
</comment>
<evidence type="ECO:0000256" key="2">
    <source>
        <dbReference type="ARBA" id="ARBA00010734"/>
    </source>
</evidence>
<dbReference type="SUPFAM" id="SSF48452">
    <property type="entry name" value="TPR-like"/>
    <property type="match status" value="2"/>
</dbReference>
<evidence type="ECO:0000256" key="4">
    <source>
        <dbReference type="ARBA" id="ARBA00022737"/>
    </source>
</evidence>
<feature type="domain" description="U3 small nucleolar RNA-associated protein 6 homolog C-terminal" evidence="7">
    <location>
        <begin position="307"/>
        <end position="455"/>
    </location>
</feature>
<keyword evidence="9" id="KW-1185">Reference proteome</keyword>
<dbReference type="GO" id="GO:0000462">
    <property type="term" value="P:maturation of SSU-rRNA from tricistronic rRNA transcript (SSU-rRNA, 5.8S rRNA, LSU-rRNA)"/>
    <property type="evidence" value="ECO:0007669"/>
    <property type="project" value="InterPro"/>
</dbReference>
<evidence type="ECO:0000313" key="8">
    <source>
        <dbReference type="EMBL" id="PKK25604.1"/>
    </source>
</evidence>
<evidence type="ECO:0000256" key="5">
    <source>
        <dbReference type="ARBA" id="ARBA00023242"/>
    </source>
</evidence>
<dbReference type="InterPro" id="IPR003107">
    <property type="entry name" value="HAT"/>
</dbReference>
<dbReference type="Gene3D" id="1.25.40.10">
    <property type="entry name" value="Tetratricopeptide repeat domain"/>
    <property type="match status" value="2"/>
</dbReference>
<sequence>MAERTEQRLEDRVPELEQLERVGLFTRREVRAVLRKASALEYKIQRRALRKEDFINYIQYEINLLELIKKRRARIGYSFKKDEIENSILHRVHCLFNRAIGKWKDDVQLWLSHVAFCKQWNAKHQLSKVFSSMLAIHPNKPALWIMAAKWEMETQLSSESARHLFLRALRFHPECPKLYQEYFRMELMNAEKQRKEKKAFEQAKMDLGEFNYSEEILNGEMARIIYREAAQKIKGVEFHLAVLSIAKLFDFTQDLQKEILESLQSKYADDPLTWDYMARRELELGSLPAAQPATKQMKVSEMAQREERCCAVFEEAVRAVPTEDMWKCFITFCLERYNRKTNSEELKQKRLERTLSVFSKAHESSLLPEALYKQWLLLESKLSETATEAAAAATERFSQSVEMWHMRLQVLIQLKSDCVTQCFEEAIKHVKSKGSLPLWTLWVEWSEGTNSREDTETLYQESCKMIHLREYYERALREFGSTDSDLWLDYIKEELSHPQGKPENCGSIHWRAMKMLQGDLVEDFVSKYTLLQTGHL</sequence>
<accession>A0A2I0M7E5</accession>
<reference evidence="8 9" key="1">
    <citation type="journal article" date="2013" name="Science">
        <title>Genomic diversity and evolution of the head crest in the rock pigeon.</title>
        <authorList>
            <person name="Shapiro M.D."/>
            <person name="Kronenberg Z."/>
            <person name="Li C."/>
            <person name="Domyan E.T."/>
            <person name="Pan H."/>
            <person name="Campbell M."/>
            <person name="Tan H."/>
            <person name="Huff C.D."/>
            <person name="Hu H."/>
            <person name="Vickrey A.I."/>
            <person name="Nielsen S.C."/>
            <person name="Stringham S.A."/>
            <person name="Hu H."/>
            <person name="Willerslev E."/>
            <person name="Gilbert M.T."/>
            <person name="Yandell M."/>
            <person name="Zhang G."/>
            <person name="Wang J."/>
        </authorList>
    </citation>
    <scope>NUCLEOTIDE SEQUENCE [LARGE SCALE GENOMIC DNA]</scope>
    <source>
        <tissue evidence="8">Blood</tissue>
    </source>
</reference>
<dbReference type="InterPro" id="IPR056907">
    <property type="entry name" value="UTP6_C"/>
</dbReference>
<evidence type="ECO:0000259" key="6">
    <source>
        <dbReference type="Pfam" id="PF08640"/>
    </source>
</evidence>
<dbReference type="InterPro" id="IPR055347">
    <property type="entry name" value="UTP6_N"/>
</dbReference>
<dbReference type="PANTHER" id="PTHR23271:SF1">
    <property type="entry name" value="U3 SMALL NUCLEOLAR RNA-ASSOCIATED PROTEIN 6 HOMOLOG"/>
    <property type="match status" value="1"/>
</dbReference>
<gene>
    <name evidence="8" type="ORF">A306_00000024</name>
</gene>
<protein>
    <recommendedName>
        <fullName evidence="10">UTP6 protein</fullName>
    </recommendedName>
</protein>
<evidence type="ECO:0000256" key="1">
    <source>
        <dbReference type="ARBA" id="ARBA00004604"/>
    </source>
</evidence>
<keyword evidence="4" id="KW-0677">Repeat</keyword>
<dbReference type="FunFam" id="1.25.40.10:FF:001123">
    <property type="entry name" value="UTP6 small subunit processome component"/>
    <property type="match status" value="1"/>
</dbReference>
<keyword evidence="5" id="KW-0539">Nucleus</keyword>
<comment type="similarity">
    <text evidence="2">Belongs to the UTP6 family.</text>
</comment>
<name>A0A2I0M7E5_COLLI</name>
<dbReference type="GO" id="GO:0034388">
    <property type="term" value="C:Pwp2p-containing subcomplex of 90S preribosome"/>
    <property type="evidence" value="ECO:0007669"/>
    <property type="project" value="TreeGrafter"/>
</dbReference>
<feature type="domain" description="U3 small nucleolar RNA-associated protein 6 N-terminal" evidence="6">
    <location>
        <begin position="9"/>
        <end position="91"/>
    </location>
</feature>
<dbReference type="PANTHER" id="PTHR23271">
    <property type="entry name" value="HEPATOCELLULAR CARCINOMA-ASSOCIATED ANTIGEN 66"/>
    <property type="match status" value="1"/>
</dbReference>
<evidence type="ECO:0000259" key="7">
    <source>
        <dbReference type="Pfam" id="PF24892"/>
    </source>
</evidence>
<proteinExistence type="inferred from homology"/>
<evidence type="ECO:0000313" key="9">
    <source>
        <dbReference type="Proteomes" id="UP000053872"/>
    </source>
</evidence>
<evidence type="ECO:0000256" key="3">
    <source>
        <dbReference type="ARBA" id="ARBA00022552"/>
    </source>
</evidence>